<accession>A0A3B0YRD0</accession>
<sequence length="273" mass="29968">MADAVKAEPVKQDVVAGAKETAKEKQDAYSAEAIMAIKNVEEAIQLRANGKKDEAVKKLEIASGKLDVAMAADPALELVPLEIEVATFDLDTTPDKVESDLEIIEDLLDDGDVQAARELLGQMRSDIVTRTVFLPLAAYPDAIKLAVSEITANKTDNAEETLITAMESLVEEVEILPLSVVRAQDAISDAEKVQDSDKDKALKDLDYAAAQLKVARRLGYFYTDTVGYRAFKEDIEHLRHAISGKSKTEQLFDDAKNSVSKLLDKFRDKSPKE</sequence>
<proteinExistence type="predicted"/>
<dbReference type="EMBL" id="UOFK01000138">
    <property type="protein sequence ID" value="VAW78047.1"/>
    <property type="molecule type" value="Genomic_DNA"/>
</dbReference>
<dbReference type="InterPro" id="IPR021236">
    <property type="entry name" value="Uncharacterised_YfdX"/>
</dbReference>
<gene>
    <name evidence="1" type="ORF">MNBD_GAMMA13-1346</name>
</gene>
<evidence type="ECO:0008006" key="2">
    <source>
        <dbReference type="Google" id="ProtNLM"/>
    </source>
</evidence>
<protein>
    <recommendedName>
        <fullName evidence="2">YfdX protein</fullName>
    </recommendedName>
</protein>
<organism evidence="1">
    <name type="scientific">hydrothermal vent metagenome</name>
    <dbReference type="NCBI Taxonomy" id="652676"/>
    <lineage>
        <taxon>unclassified sequences</taxon>
        <taxon>metagenomes</taxon>
        <taxon>ecological metagenomes</taxon>
    </lineage>
</organism>
<dbReference type="Pfam" id="PF10938">
    <property type="entry name" value="YfdX"/>
    <property type="match status" value="1"/>
</dbReference>
<name>A0A3B0YRD0_9ZZZZ</name>
<dbReference type="AlphaFoldDB" id="A0A3B0YRD0"/>
<evidence type="ECO:0000313" key="1">
    <source>
        <dbReference type="EMBL" id="VAW78047.1"/>
    </source>
</evidence>
<reference evidence="1" key="1">
    <citation type="submission" date="2018-06" db="EMBL/GenBank/DDBJ databases">
        <authorList>
            <person name="Zhirakovskaya E."/>
        </authorList>
    </citation>
    <scope>NUCLEOTIDE SEQUENCE</scope>
</reference>